<proteinExistence type="predicted"/>
<keyword evidence="2" id="KW-1185">Reference proteome</keyword>
<comment type="caution">
    <text evidence="1">The sequence shown here is derived from an EMBL/GenBank/DDBJ whole genome shotgun (WGS) entry which is preliminary data.</text>
</comment>
<accession>A0ACC2PL67</accession>
<evidence type="ECO:0000313" key="2">
    <source>
        <dbReference type="Proteomes" id="UP001239111"/>
    </source>
</evidence>
<name>A0ACC2PL67_9HYME</name>
<evidence type="ECO:0000313" key="1">
    <source>
        <dbReference type="EMBL" id="KAJ8683561.1"/>
    </source>
</evidence>
<protein>
    <submittedName>
        <fullName evidence="1">Uncharacterized protein</fullName>
    </submittedName>
</protein>
<reference evidence="1" key="1">
    <citation type="submission" date="2023-04" db="EMBL/GenBank/DDBJ databases">
        <title>A chromosome-level genome assembly of the parasitoid wasp Eretmocerus hayati.</title>
        <authorList>
            <person name="Zhong Y."/>
            <person name="Liu S."/>
            <person name="Liu Y."/>
        </authorList>
    </citation>
    <scope>NUCLEOTIDE SEQUENCE</scope>
    <source>
        <strain evidence="1">ZJU_SS_LIU_2023</strain>
    </source>
</reference>
<dbReference type="EMBL" id="CM056741">
    <property type="protein sequence ID" value="KAJ8683561.1"/>
    <property type="molecule type" value="Genomic_DNA"/>
</dbReference>
<sequence length="1129" mass="129057">MCIGNGSSTLSDNRSIELTPDNDVADRNGNFFQKNKIVTSKYTIWNFVPKNLYEQLRRIGNIYFVVTAILAVTIESPVSPVTSWLPLLFVILTTAIKQGYEDLLRHQSDRQVNNRSASVIRRKCVQEIHCQQIVVGDIVKVKRDEDVPCDIIIMYSSDLSGKCYVTTSNLDGETNLKTLMVPKIFLGMDTADIVSLRATITCQPPIAALYTFEGKVQIEWPDGTFQSGPLSIENLALRGARLKDTDYIIGCAAYTGSDTKLSLNSKISVVKFSTVEKTMNKYIMVFIGVLLIEIVSCTIIKYCYEYFKKWQFYLGEVTLNYFTTLFEDMISFLILLNYIIPISLYVTIEIQRFLGSYFFHWDVGMYDAENDKAAILNTSDVNEDLGQVEYLFSDKTGTLTENLMIFRRCFIDGNSYMEKDCDGHLYLLQPDGNEQNAQRIDDWNAEIWHFMLSICLCHDVHIAPLPQKMKAEMERVKFRESVRLHRTSSMNSSLMMDPGLPEYEAASVDEKALVEAAARFGVVFRGAGDSDDIIIDAQGTILLYQRLDTLEFSSRRKRMSVIIEDTDGDIWLYCKGADSSVLPLILDEDIESAKISLTDFSMRGLRTLVFGFKKFTKEEYKKIDNEINEIRQTMGPERQLCIERTYDMIENGLKLLGVTAVEDRLQEDVSETMEKLSLAGIKIWVLTGDKVETAENIAYFCGHFKRSTIVLRFVNLRTPQIVFFALTNLERKMNMSPFSQYGFLADGTSLSVAIDSCPGLLRRVTMSCEAVVCCRMSPLQKSQVVQLIKNAHGKPLTAAIGDGGNDVSMIKEAHVGLGIMGKEGRQAAMSADFAFSKFKHLQRALLVHGHWYYLRVATLTQYFFYKNVVFVLPQLFFNFQNDFSEQALYNSMYLMGFNLIYSSVPILIFGIFEKDHSDKVLLKFSQLYQLHAKNYLLSLKQFIFWMLTALWQGSFLYYIPYFYWKMNPINMYDSTMADIWCYSTCISHLVTLVINLQLLIVSSHWTIPFISSIFLTEALFFVTTFLYCIWSWHFDGDMYQVFPRLLKSPTFWIVTVLVVIICLAPALLFAFHKAGRPARLKGKLDRREEAIKSIMSVPLGPTSPVLNNRRYSSIIPWRRNVTLNENVAI</sequence>
<dbReference type="Proteomes" id="UP001239111">
    <property type="component" value="Chromosome 1"/>
</dbReference>
<gene>
    <name evidence="1" type="ORF">QAD02_019353</name>
</gene>
<organism evidence="1 2">
    <name type="scientific">Eretmocerus hayati</name>
    <dbReference type="NCBI Taxonomy" id="131215"/>
    <lineage>
        <taxon>Eukaryota</taxon>
        <taxon>Metazoa</taxon>
        <taxon>Ecdysozoa</taxon>
        <taxon>Arthropoda</taxon>
        <taxon>Hexapoda</taxon>
        <taxon>Insecta</taxon>
        <taxon>Pterygota</taxon>
        <taxon>Neoptera</taxon>
        <taxon>Endopterygota</taxon>
        <taxon>Hymenoptera</taxon>
        <taxon>Apocrita</taxon>
        <taxon>Proctotrupomorpha</taxon>
        <taxon>Chalcidoidea</taxon>
        <taxon>Aphelinidae</taxon>
        <taxon>Aphelininae</taxon>
        <taxon>Eretmocerus</taxon>
    </lineage>
</organism>